<reference evidence="1" key="1">
    <citation type="journal article" date="2020" name="Viruses">
        <title>Soybean Thrips (Thysanoptera: Thripidae) Harbor Highly Diverse Populations of Arthropod, Fungal and Plant Viruses.</title>
        <authorList>
            <person name="Thekke-Veetil T."/>
            <person name="Lagos-Kutz D."/>
            <person name="McCoppin N.K."/>
            <person name="Hartman G.L."/>
            <person name="Ju H.K."/>
            <person name="Lim H.S."/>
            <person name="Domier L.L."/>
        </authorList>
    </citation>
    <scope>NUCLEOTIDE SEQUENCE</scope>
    <source>
        <strain evidence="1">STN1</strain>
    </source>
</reference>
<sequence length="136" mass="16463">MLLAIVMMIVFLLLLLSRYYFCCDKLPMAFFVRFDQLDDYLRGKMFLTTYSPSYYRRFPENTLMINVYDPVISIYINLLRTYMAYGDIVNNIEFGERYSQLVIYLRIGYFHSDPRLGVFDRQTYETHFSIKNFSFF</sequence>
<dbReference type="EMBL" id="MT240784">
    <property type="protein sequence ID" value="QQP18773.1"/>
    <property type="molecule type" value="Genomic_RNA"/>
</dbReference>
<organism evidence="1">
    <name type="scientific">Soybean thrips virga-like virus 1</name>
    <dbReference type="NCBI Taxonomy" id="2802949"/>
    <lineage>
        <taxon>Viruses</taxon>
        <taxon>Riboviria</taxon>
        <taxon>Orthornavirae</taxon>
        <taxon>Kitrinoviricota</taxon>
        <taxon>Alsuviricetes</taxon>
        <taxon>Martellivirales</taxon>
        <taxon>Virgaviridae</taxon>
    </lineage>
</organism>
<name>A0A7T8JIF4_9VIRU</name>
<evidence type="ECO:0000313" key="1">
    <source>
        <dbReference type="EMBL" id="QQP18773.1"/>
    </source>
</evidence>
<protein>
    <submittedName>
        <fullName evidence="1">Uncharacterized protein</fullName>
    </submittedName>
</protein>
<proteinExistence type="predicted"/>
<accession>A0A7T8JIF4</accession>